<evidence type="ECO:0000256" key="8">
    <source>
        <dbReference type="SAM" id="Phobius"/>
    </source>
</evidence>
<feature type="transmembrane region" description="Helical" evidence="8">
    <location>
        <begin position="403"/>
        <end position="423"/>
    </location>
</feature>
<dbReference type="Proteomes" id="UP000184082">
    <property type="component" value="Unassembled WGS sequence"/>
</dbReference>
<comment type="similarity">
    <text evidence="2">Belongs to the CitM (TC 2.A.11) transporter family.</text>
</comment>
<evidence type="ECO:0000256" key="7">
    <source>
        <dbReference type="ARBA" id="ARBA00023136"/>
    </source>
</evidence>
<evidence type="ECO:0000313" key="11">
    <source>
        <dbReference type="Proteomes" id="UP000184082"/>
    </source>
</evidence>
<keyword evidence="11" id="KW-1185">Reference proteome</keyword>
<proteinExistence type="inferred from homology"/>
<keyword evidence="5 8" id="KW-0812">Transmembrane</keyword>
<feature type="transmembrane region" description="Helical" evidence="8">
    <location>
        <begin position="57"/>
        <end position="74"/>
    </location>
</feature>
<keyword evidence="6 8" id="KW-1133">Transmembrane helix</keyword>
<keyword evidence="7 8" id="KW-0472">Membrane</keyword>
<evidence type="ECO:0000313" key="10">
    <source>
        <dbReference type="EMBL" id="SHK39285.1"/>
    </source>
</evidence>
<feature type="transmembrane region" description="Helical" evidence="8">
    <location>
        <begin position="6"/>
        <end position="22"/>
    </location>
</feature>
<reference evidence="10 11" key="1">
    <citation type="submission" date="2016-11" db="EMBL/GenBank/DDBJ databases">
        <authorList>
            <person name="Jaros S."/>
            <person name="Januszkiewicz K."/>
            <person name="Wedrychowicz H."/>
        </authorList>
    </citation>
    <scope>NUCLEOTIDE SEQUENCE [LARGE SCALE GENOMIC DNA]</scope>
    <source>
        <strain evidence="10 11">DSM 14501</strain>
    </source>
</reference>
<feature type="transmembrane region" description="Helical" evidence="8">
    <location>
        <begin position="280"/>
        <end position="302"/>
    </location>
</feature>
<feature type="transmembrane region" description="Helical" evidence="8">
    <location>
        <begin position="173"/>
        <end position="196"/>
    </location>
</feature>
<feature type="transmembrane region" description="Helical" evidence="8">
    <location>
        <begin position="229"/>
        <end position="260"/>
    </location>
</feature>
<keyword evidence="4" id="KW-1003">Cell membrane</keyword>
<gene>
    <name evidence="10" type="ORF">SAMN02745883_01947</name>
</gene>
<evidence type="ECO:0000256" key="3">
    <source>
        <dbReference type="ARBA" id="ARBA00022448"/>
    </source>
</evidence>
<comment type="subcellular location">
    <subcellularLocation>
        <location evidence="1">Cell membrane</location>
        <topology evidence="1">Multi-pass membrane protein</topology>
    </subcellularLocation>
</comment>
<dbReference type="PRINTS" id="PR00758">
    <property type="entry name" value="ARSENICPUMP"/>
</dbReference>
<evidence type="ECO:0000256" key="1">
    <source>
        <dbReference type="ARBA" id="ARBA00004651"/>
    </source>
</evidence>
<feature type="transmembrane region" description="Helical" evidence="8">
    <location>
        <begin position="95"/>
        <end position="120"/>
    </location>
</feature>
<dbReference type="GO" id="GO:0005886">
    <property type="term" value="C:plasma membrane"/>
    <property type="evidence" value="ECO:0007669"/>
    <property type="project" value="UniProtKB-SubCell"/>
</dbReference>
<dbReference type="AlphaFoldDB" id="A0A1M6S3I1"/>
<name>A0A1M6S3I1_9FIRM</name>
<dbReference type="CDD" id="cd01116">
    <property type="entry name" value="P_permease"/>
    <property type="match status" value="1"/>
</dbReference>
<dbReference type="EMBL" id="FRAJ01000016">
    <property type="protein sequence ID" value="SHK39285.1"/>
    <property type="molecule type" value="Genomic_DNA"/>
</dbReference>
<dbReference type="RefSeq" id="WP_072968021.1">
    <property type="nucleotide sequence ID" value="NZ_FRAJ01000016.1"/>
</dbReference>
<dbReference type="InterPro" id="IPR000802">
    <property type="entry name" value="Arsenical_pump_ArsB"/>
</dbReference>
<dbReference type="InterPro" id="IPR051475">
    <property type="entry name" value="Diverse_Ion_Transporter"/>
</dbReference>
<dbReference type="Pfam" id="PF03600">
    <property type="entry name" value="CitMHS"/>
    <property type="match status" value="1"/>
</dbReference>
<feature type="domain" description="Citrate transporter-like" evidence="9">
    <location>
        <begin position="17"/>
        <end position="366"/>
    </location>
</feature>
<evidence type="ECO:0000256" key="2">
    <source>
        <dbReference type="ARBA" id="ARBA00009843"/>
    </source>
</evidence>
<dbReference type="GO" id="GO:0015105">
    <property type="term" value="F:arsenite transmembrane transporter activity"/>
    <property type="evidence" value="ECO:0007669"/>
    <property type="project" value="InterPro"/>
</dbReference>
<evidence type="ECO:0000256" key="5">
    <source>
        <dbReference type="ARBA" id="ARBA00022692"/>
    </source>
</evidence>
<feature type="transmembrane region" description="Helical" evidence="8">
    <location>
        <begin position="359"/>
        <end position="383"/>
    </location>
</feature>
<evidence type="ECO:0000259" key="9">
    <source>
        <dbReference type="Pfam" id="PF03600"/>
    </source>
</evidence>
<dbReference type="PANTHER" id="PTHR43568">
    <property type="entry name" value="P PROTEIN"/>
    <property type="match status" value="1"/>
</dbReference>
<sequence>MLHNHLLVATIIFVMTYTAIISEKINRTAVALFGAVLIVVFQVLPQEDAFKTIDFNTIGLLIGMMIVVNILKRTGVFQYIAIKTAKIAKGDPLKIMIYFSAITALSSAFLPNVTIILLIVPVTFVITDTLKINPIPFLITEVLAANIGGTATLIGDPPNTMIGGATKLGFMDFLINLGPIVLVILVVTLIILKIVYRKYLRVDDNNKQKILDLDETKTIKDKKLLIKSLIVLGITILGFTTHQIIGLESATVALFGGVLLLLVSKVEPEEILLEIEWTNILFFIGLFVLVGALEEVGAIEFLAKKMIQFTNGNLFMTVMFVLWLSALASSFLDNIPFVATMIPLIKDLAVISTMNIQPLWWALALGACLGGNGTLIGASPNVIVGSMLNKKGYKLTFTDFMKIGFPIMIVSIIISMVYLIVFYI</sequence>
<feature type="transmembrane region" description="Helical" evidence="8">
    <location>
        <begin position="314"/>
        <end position="339"/>
    </location>
</feature>
<evidence type="ECO:0000256" key="4">
    <source>
        <dbReference type="ARBA" id="ARBA00022475"/>
    </source>
</evidence>
<dbReference type="STRING" id="1121266.SAMN02745883_01947"/>
<dbReference type="InterPro" id="IPR004680">
    <property type="entry name" value="Cit_transptr-like_dom"/>
</dbReference>
<accession>A0A1M6S3I1</accession>
<dbReference type="PANTHER" id="PTHR43568:SF1">
    <property type="entry name" value="P PROTEIN"/>
    <property type="match status" value="1"/>
</dbReference>
<organism evidence="10 11">
    <name type="scientific">Caminicella sporogenes DSM 14501</name>
    <dbReference type="NCBI Taxonomy" id="1121266"/>
    <lineage>
        <taxon>Bacteria</taxon>
        <taxon>Bacillati</taxon>
        <taxon>Bacillota</taxon>
        <taxon>Clostridia</taxon>
        <taxon>Peptostreptococcales</taxon>
        <taxon>Caminicellaceae</taxon>
        <taxon>Caminicella</taxon>
    </lineage>
</organism>
<evidence type="ECO:0000256" key="6">
    <source>
        <dbReference type="ARBA" id="ARBA00022989"/>
    </source>
</evidence>
<keyword evidence="3" id="KW-0813">Transport</keyword>
<feature type="transmembrane region" description="Helical" evidence="8">
    <location>
        <begin position="29"/>
        <end position="45"/>
    </location>
</feature>
<protein>
    <submittedName>
        <fullName evidence="10">Possible tyrosine transporter P-protein (TC 2.A.45.2.1)</fullName>
    </submittedName>
</protein>